<dbReference type="EC" id="3.4.24.-" evidence="7"/>
<dbReference type="PROSITE" id="PS00143">
    <property type="entry name" value="INSULINASE"/>
    <property type="match status" value="1"/>
</dbReference>
<feature type="domain" description="Peptidase M16 N-terminal" evidence="5">
    <location>
        <begin position="54"/>
        <end position="199"/>
    </location>
</feature>
<reference evidence="7 8" key="1">
    <citation type="submission" date="2020-08" db="EMBL/GenBank/DDBJ databases">
        <title>Functional genomics of gut bacteria from endangered species of beetles.</title>
        <authorList>
            <person name="Carlos-Shanley C."/>
        </authorList>
    </citation>
    <scope>NUCLEOTIDE SEQUENCE [LARGE SCALE GENOMIC DNA]</scope>
    <source>
        <strain evidence="7 8">S00239</strain>
    </source>
</reference>
<dbReference type="GO" id="GO:0004222">
    <property type="term" value="F:metalloendopeptidase activity"/>
    <property type="evidence" value="ECO:0007669"/>
    <property type="project" value="InterPro"/>
</dbReference>
<feature type="domain" description="Peptidase M16 C-terminal" evidence="6">
    <location>
        <begin position="208"/>
        <end position="384"/>
    </location>
</feature>
<dbReference type="Pfam" id="PF00675">
    <property type="entry name" value="Peptidase_M16"/>
    <property type="match status" value="2"/>
</dbReference>
<dbReference type="PANTHER" id="PTHR11851:SF49">
    <property type="entry name" value="MITOCHONDRIAL-PROCESSING PEPTIDASE SUBUNIT ALPHA"/>
    <property type="match status" value="1"/>
</dbReference>
<dbReference type="Gene3D" id="3.30.830.10">
    <property type="entry name" value="Metalloenzyme, LuxS/M16 peptidase-like"/>
    <property type="match status" value="4"/>
</dbReference>
<feature type="domain" description="Peptidase M16 C-terminal" evidence="6">
    <location>
        <begin position="668"/>
        <end position="847"/>
    </location>
</feature>
<dbReference type="AlphaFoldDB" id="A0A840LAB4"/>
<evidence type="ECO:0000259" key="5">
    <source>
        <dbReference type="Pfam" id="PF00675"/>
    </source>
</evidence>
<dbReference type="EMBL" id="JACHLP010000003">
    <property type="protein sequence ID" value="MBB4843069.1"/>
    <property type="molecule type" value="Genomic_DNA"/>
</dbReference>
<feature type="chain" id="PRO_5032396943" evidence="4">
    <location>
        <begin position="25"/>
        <end position="915"/>
    </location>
</feature>
<dbReference type="PANTHER" id="PTHR11851">
    <property type="entry name" value="METALLOPROTEASE"/>
    <property type="match status" value="1"/>
</dbReference>
<dbReference type="InterPro" id="IPR011249">
    <property type="entry name" value="Metalloenz_LuxS/M16"/>
</dbReference>
<accession>A0A840LAB4</accession>
<proteinExistence type="inferred from homology"/>
<keyword evidence="7" id="KW-0378">Hydrolase</keyword>
<dbReference type="Proteomes" id="UP000562027">
    <property type="component" value="Unassembled WGS sequence"/>
</dbReference>
<evidence type="ECO:0000313" key="8">
    <source>
        <dbReference type="Proteomes" id="UP000562027"/>
    </source>
</evidence>
<evidence type="ECO:0000256" key="2">
    <source>
        <dbReference type="ARBA" id="ARBA00007261"/>
    </source>
</evidence>
<dbReference type="InterPro" id="IPR001431">
    <property type="entry name" value="Pept_M16_Zn_BS"/>
</dbReference>
<dbReference type="SUPFAM" id="SSF63411">
    <property type="entry name" value="LuxS/MPP-like metallohydrolase"/>
    <property type="match status" value="4"/>
</dbReference>
<keyword evidence="4" id="KW-0732">Signal</keyword>
<dbReference type="InterPro" id="IPR011765">
    <property type="entry name" value="Pept_M16_N"/>
</dbReference>
<dbReference type="InterPro" id="IPR007863">
    <property type="entry name" value="Peptidase_M16_C"/>
</dbReference>
<dbReference type="RefSeq" id="WP_184298013.1">
    <property type="nucleotide sequence ID" value="NZ_JACHLP010000003.1"/>
</dbReference>
<keyword evidence="8" id="KW-1185">Reference proteome</keyword>
<protein>
    <submittedName>
        <fullName evidence="7">Zinc protease</fullName>
        <ecNumber evidence="7">3.4.24.-</ecNumber>
    </submittedName>
</protein>
<organism evidence="7 8">
    <name type="scientific">Roseateles oligotrophus</name>
    <dbReference type="NCBI Taxonomy" id="1769250"/>
    <lineage>
        <taxon>Bacteria</taxon>
        <taxon>Pseudomonadati</taxon>
        <taxon>Pseudomonadota</taxon>
        <taxon>Betaproteobacteria</taxon>
        <taxon>Burkholderiales</taxon>
        <taxon>Sphaerotilaceae</taxon>
        <taxon>Roseateles</taxon>
    </lineage>
</organism>
<evidence type="ECO:0000256" key="3">
    <source>
        <dbReference type="RuleBase" id="RU004447"/>
    </source>
</evidence>
<evidence type="ECO:0000256" key="4">
    <source>
        <dbReference type="SAM" id="SignalP"/>
    </source>
</evidence>
<feature type="domain" description="Peptidase M16 N-terminal" evidence="5">
    <location>
        <begin position="539"/>
        <end position="634"/>
    </location>
</feature>
<dbReference type="Pfam" id="PF05193">
    <property type="entry name" value="Peptidase_M16_C"/>
    <property type="match status" value="2"/>
</dbReference>
<evidence type="ECO:0000256" key="1">
    <source>
        <dbReference type="ARBA" id="ARBA00001947"/>
    </source>
</evidence>
<gene>
    <name evidence="7" type="ORF">HNP55_001588</name>
</gene>
<comment type="cofactor">
    <cofactor evidence="1">
        <name>Zn(2+)</name>
        <dbReference type="ChEBI" id="CHEBI:29105"/>
    </cofactor>
</comment>
<name>A0A840LAB4_9BURK</name>
<keyword evidence="7" id="KW-0645">Protease</keyword>
<sequence length="915" mass="101062">MHLIPALRLTLTLSLLAPALNLQAQTKPAVQAGLAALHSVEGISEYRLPNGLQVLLAPDPSKPSTTVNMTYRVGSKHENYGETGMAHLLEHLVFKGSPRHPNPWAEFSRRGLNANGTTDLDRTNYFASFAAEPENLRWYLAWQADAMVNSRIARRDLATEMTVVRNEMEIGENKPDNILFERTLAAMYQWHNYGKSVIGARADVENVDIPRLQAFYRRYYQPDNATLIISGRFEARQTLAWVQQSFGAIPAPKRRLPKFYTLDPAQDGERAVTVRRSGGVASLTAAYHVPAGPAPDYAAIELLRGVLSTPPAGRLYQRLVAEKKLASQVSAFSMPLAEPGFLLLGAELKAGAELSELQAELLRVLELELASAPISTAELERARTRWLNRWEQQFTDAEQVGLALSESVAQGDWRLFFQLRDRVKALNLADLQRVAQSYLRPANRTLASYLPTAQPQRAPAPQLLDAGAQLRDFKPGPAAAAVPPFEASPAEVQRLSQIDRLGNGLRLALLPKPTRGGAVQNLLSLQMGDAQSLRGQAAVAELAAALLDKGTQSLDRQALRDRMDALKMELQISASAENLNLAWSTRRPHAEQALALVAQLLRQPRFSADGLEEVRAQALGQLQAQRDDPEALAGNALNLLFDGGAAWPRFDVRHARSFAEMEADLQAVTLAQVQDFQRRFYGAAQAQFAAVGDFDAQALRQAAAQALGDWHAAQPYAHAPLPYRALPGQRSQLLTPDKQNAVFNARLGLPLNEDHADYVALSLVNQMLGGSSDSRLWKRIREREGLSYSVWSFLSWGEQDLNSSWHLGALFAPQNRAKVEQAFDEELALALSQGFSARELREAQQAMLSDRRLARAQDPLLAATLAQNLFMGRDALRSQAVDEAIAKLSLEQVNSALRRYLKPADFQRLWVGDFK</sequence>
<evidence type="ECO:0000313" key="7">
    <source>
        <dbReference type="EMBL" id="MBB4843069.1"/>
    </source>
</evidence>
<evidence type="ECO:0000259" key="6">
    <source>
        <dbReference type="Pfam" id="PF05193"/>
    </source>
</evidence>
<dbReference type="GO" id="GO:0046872">
    <property type="term" value="F:metal ion binding"/>
    <property type="evidence" value="ECO:0007669"/>
    <property type="project" value="InterPro"/>
</dbReference>
<comment type="caution">
    <text evidence="7">The sequence shown here is derived from an EMBL/GenBank/DDBJ whole genome shotgun (WGS) entry which is preliminary data.</text>
</comment>
<dbReference type="InterPro" id="IPR050361">
    <property type="entry name" value="MPP/UQCRC_Complex"/>
</dbReference>
<dbReference type="GO" id="GO:0006508">
    <property type="term" value="P:proteolysis"/>
    <property type="evidence" value="ECO:0007669"/>
    <property type="project" value="UniProtKB-KW"/>
</dbReference>
<comment type="similarity">
    <text evidence="2 3">Belongs to the peptidase M16 family.</text>
</comment>
<feature type="signal peptide" evidence="4">
    <location>
        <begin position="1"/>
        <end position="24"/>
    </location>
</feature>